<sequence length="349" mass="38955">MHRLIHIIRSPTTTTTTTARPHEPKHAIQTPQDALPDAFPPQDPQEAAHALVPGRKRPPDAPRGPGAPDIRPRIHSPRVSRTRHVRRRQQRRPGTHPEDVAHGVVIPELGPPSPPLPPPPPRDGLASPLPPRRRRGGPLLSPPRPLEDEVAPALDPPHVPPECRPRPHRPSAPPAPPAGPRPGVPPRSPREPGIRRPAAPHVQPGVAVPLRVPVPPRALERRRVRRRAGRGRVRRHPRGRGRVRRREPVLLRRRPQRGLGLEPVVRDRRLLEHDLWDRGLGRCRLEAVRRRWRRGGGGFGKADEFERRTPQPPQWRMALLLLLLALPLPAPPAQPVSVSTLGAGDREVR</sequence>
<keyword evidence="3" id="KW-1185">Reference proteome</keyword>
<dbReference type="AlphaFoldDB" id="A0A1B7YFN2"/>
<name>A0A1B7YFN2_COLHI</name>
<feature type="compositionally biased region" description="Pro residues" evidence="1">
    <location>
        <begin position="170"/>
        <end position="187"/>
    </location>
</feature>
<gene>
    <name evidence="2" type="ORF">CH63R_06290</name>
</gene>
<evidence type="ECO:0000313" key="3">
    <source>
        <dbReference type="Proteomes" id="UP000092177"/>
    </source>
</evidence>
<dbReference type="EMBL" id="LTAN01000004">
    <property type="protein sequence ID" value="OBR10598.1"/>
    <property type="molecule type" value="Genomic_DNA"/>
</dbReference>
<dbReference type="VEuPathDB" id="FungiDB:CH63R_06290"/>
<dbReference type="KEGG" id="chig:CH63R_06290"/>
<dbReference type="RefSeq" id="XP_018159115.1">
    <property type="nucleotide sequence ID" value="XM_018301265.1"/>
</dbReference>
<dbReference type="GeneID" id="28865372"/>
<feature type="region of interest" description="Disordered" evidence="1">
    <location>
        <begin position="1"/>
        <end position="209"/>
    </location>
</feature>
<comment type="caution">
    <text evidence="2">The sequence shown here is derived from an EMBL/GenBank/DDBJ whole genome shotgun (WGS) entry which is preliminary data.</text>
</comment>
<dbReference type="Proteomes" id="UP000092177">
    <property type="component" value="Chromosome 4"/>
</dbReference>
<reference evidence="3" key="1">
    <citation type="journal article" date="2017" name="BMC Genomics">
        <title>Gapless genome assembly of Colletotrichum higginsianum reveals chromosome structure and association of transposable elements with secondary metabolite gene clusters.</title>
        <authorList>
            <person name="Dallery J.-F."/>
            <person name="Lapalu N."/>
            <person name="Zampounis A."/>
            <person name="Pigne S."/>
            <person name="Luyten I."/>
            <person name="Amselem J."/>
            <person name="Wittenberg A.H.J."/>
            <person name="Zhou S."/>
            <person name="de Queiroz M.V."/>
            <person name="Robin G.P."/>
            <person name="Auger A."/>
            <person name="Hainaut M."/>
            <person name="Henrissat B."/>
            <person name="Kim K.-T."/>
            <person name="Lee Y.-H."/>
            <person name="Lespinet O."/>
            <person name="Schwartz D.C."/>
            <person name="Thon M.R."/>
            <person name="O'Connell R.J."/>
        </authorList>
    </citation>
    <scope>NUCLEOTIDE SEQUENCE [LARGE SCALE GENOMIC DNA]</scope>
    <source>
        <strain evidence="3">IMI 349063</strain>
    </source>
</reference>
<proteinExistence type="predicted"/>
<accession>A0A1B7YFN2</accession>
<feature type="compositionally biased region" description="Pro residues" evidence="1">
    <location>
        <begin position="109"/>
        <end position="122"/>
    </location>
</feature>
<evidence type="ECO:0000256" key="1">
    <source>
        <dbReference type="SAM" id="MobiDB-lite"/>
    </source>
</evidence>
<evidence type="ECO:0000313" key="2">
    <source>
        <dbReference type="EMBL" id="OBR10598.1"/>
    </source>
</evidence>
<organism evidence="2 3">
    <name type="scientific">Colletotrichum higginsianum (strain IMI 349063)</name>
    <name type="common">Crucifer anthracnose fungus</name>
    <dbReference type="NCBI Taxonomy" id="759273"/>
    <lineage>
        <taxon>Eukaryota</taxon>
        <taxon>Fungi</taxon>
        <taxon>Dikarya</taxon>
        <taxon>Ascomycota</taxon>
        <taxon>Pezizomycotina</taxon>
        <taxon>Sordariomycetes</taxon>
        <taxon>Hypocreomycetidae</taxon>
        <taxon>Glomerellales</taxon>
        <taxon>Glomerellaceae</taxon>
        <taxon>Colletotrichum</taxon>
        <taxon>Colletotrichum destructivum species complex</taxon>
    </lineage>
</organism>
<feature type="compositionally biased region" description="Basic residues" evidence="1">
    <location>
        <begin position="73"/>
        <end position="94"/>
    </location>
</feature>
<protein>
    <submittedName>
        <fullName evidence="2">Uncharacterized protein</fullName>
    </submittedName>
</protein>